<dbReference type="CDD" id="cd09501">
    <property type="entry name" value="SAM_SARM1-like_repeat1"/>
    <property type="match status" value="1"/>
</dbReference>
<dbReference type="SMART" id="SM00255">
    <property type="entry name" value="TIR"/>
    <property type="match status" value="1"/>
</dbReference>
<accession>A0ABP1R5C3</accession>
<keyword evidence="15" id="KW-1185">Reference proteome</keyword>
<keyword evidence="5" id="KW-0399">Innate immunity</keyword>
<dbReference type="Pfam" id="PF07647">
    <property type="entry name" value="SAM_2"/>
    <property type="match status" value="2"/>
</dbReference>
<comment type="catalytic activity">
    <reaction evidence="10">
        <text>NAD(+) + H2O = ADP-D-ribose + nicotinamide + H(+)</text>
        <dbReference type="Rhea" id="RHEA:16301"/>
        <dbReference type="ChEBI" id="CHEBI:15377"/>
        <dbReference type="ChEBI" id="CHEBI:15378"/>
        <dbReference type="ChEBI" id="CHEBI:17154"/>
        <dbReference type="ChEBI" id="CHEBI:57540"/>
        <dbReference type="ChEBI" id="CHEBI:57967"/>
        <dbReference type="EC" id="3.2.2.6"/>
    </reaction>
    <physiologicalReaction direction="left-to-right" evidence="10">
        <dbReference type="Rhea" id="RHEA:16302"/>
    </physiologicalReaction>
</comment>
<dbReference type="PANTHER" id="PTHR22998">
    <property type="entry name" value="SARM1"/>
    <property type="match status" value="1"/>
</dbReference>
<feature type="compositionally biased region" description="Low complexity" evidence="11">
    <location>
        <begin position="391"/>
        <end position="416"/>
    </location>
</feature>
<dbReference type="InterPro" id="IPR001660">
    <property type="entry name" value="SAM"/>
</dbReference>
<feature type="compositionally biased region" description="Low complexity" evidence="11">
    <location>
        <begin position="95"/>
        <end position="104"/>
    </location>
</feature>
<feature type="region of interest" description="Disordered" evidence="11">
    <location>
        <begin position="1"/>
        <end position="51"/>
    </location>
</feature>
<dbReference type="Proteomes" id="UP001642540">
    <property type="component" value="Unassembled WGS sequence"/>
</dbReference>
<feature type="region of interest" description="Disordered" evidence="11">
    <location>
        <begin position="285"/>
        <end position="456"/>
    </location>
</feature>
<keyword evidence="6" id="KW-0677">Repeat</keyword>
<dbReference type="PROSITE" id="PS50104">
    <property type="entry name" value="TIR"/>
    <property type="match status" value="1"/>
</dbReference>
<evidence type="ECO:0000313" key="15">
    <source>
        <dbReference type="Proteomes" id="UP001642540"/>
    </source>
</evidence>
<evidence type="ECO:0000256" key="4">
    <source>
        <dbReference type="ARBA" id="ARBA00022490"/>
    </source>
</evidence>
<feature type="region of interest" description="Disordered" evidence="11">
    <location>
        <begin position="167"/>
        <end position="186"/>
    </location>
</feature>
<dbReference type="InterPro" id="IPR011989">
    <property type="entry name" value="ARM-like"/>
</dbReference>
<evidence type="ECO:0000256" key="3">
    <source>
        <dbReference type="ARBA" id="ARBA00011982"/>
    </source>
</evidence>
<dbReference type="SUPFAM" id="SSF47769">
    <property type="entry name" value="SAM/Pointed domain"/>
    <property type="match status" value="2"/>
</dbReference>
<feature type="compositionally biased region" description="Polar residues" evidence="11">
    <location>
        <begin position="105"/>
        <end position="114"/>
    </location>
</feature>
<dbReference type="Gene3D" id="1.10.150.50">
    <property type="entry name" value="Transcription Factor, Ets-1"/>
    <property type="match status" value="2"/>
</dbReference>
<proteinExistence type="inferred from homology"/>
<evidence type="ECO:0000256" key="1">
    <source>
        <dbReference type="ARBA" id="ARBA00004496"/>
    </source>
</evidence>
<dbReference type="InterPro" id="IPR013761">
    <property type="entry name" value="SAM/pointed_sf"/>
</dbReference>
<name>A0ABP1R5C3_9HEXA</name>
<dbReference type="Pfam" id="PF13676">
    <property type="entry name" value="TIR_2"/>
    <property type="match status" value="1"/>
</dbReference>
<evidence type="ECO:0000256" key="7">
    <source>
        <dbReference type="ARBA" id="ARBA00022801"/>
    </source>
</evidence>
<feature type="region of interest" description="Disordered" evidence="11">
    <location>
        <begin position="65"/>
        <end position="120"/>
    </location>
</feature>
<feature type="compositionally biased region" description="Polar residues" evidence="11">
    <location>
        <begin position="1335"/>
        <end position="1369"/>
    </location>
</feature>
<feature type="region of interest" description="Disordered" evidence="11">
    <location>
        <begin position="523"/>
        <end position="543"/>
    </location>
</feature>
<sequence length="1369" mass="150145">MQQQRSSKELYQRSPDRHVGGAETGREPRATESICPSATTKPGGGASGGVKRFLNRAFGTNYSKKLLNNTEKGGGGNNHHPKISQSRSEEDVKPSSRLFSKSSSANATLTSAKSNGGAVQAHKIDKYPKYASESPLPSVEVEGKEEGEEAGAVSVAAVVAALESYKNTKQHHQPEGTGGDSASASCSSVANNFHKTGLPLHKSLIAKPPIAKANMGNSCSYNVKQIPQNNNSQLPPTSKISAIRDLQEPELKGELGSPPVVNSLPDPNKLLDSNLMVLHANNKMGDSDDLGSQGMNGQTMGILNGVQPTGNVQQSKAAQFSRINTSSTQSQHQTVNSSSRRVVTSALTSHHQSNETQTSQHVKQSSTQHLKSNLTEMQTRMSQMKAISQQTTSSTSSTSSSTSSSASATSSAVSVVGSGGKAGGGTGLPPFKLIDSKTGRSISEQNGGDDSPLDTGTVIVQEIPFPTSSDMQMTPVLNVGDMPNPPLESPNLVMNNHANTLDSPMGNKELGPQSFRFEQKKVQSHSSTKFTRGNFSTEQNSANAAEMKRVQTGDVSYEEKSSAQALRHKVEIDGITAEKTAALKHEQRSLTQGGVTEEESTKAAAASMKLSTDTFTAEKAAMAVEQKKQTRLAQGTIINSEKRTAAASQSKLTFKNQLALPCSTSNVLIFEDLDSLGWDSPQQDVDHVIDKYSNEISTIFETLRDTEDENTSSINHLNYASGVMKAAWNIPGHGHQVGGHLCEELRKLGGLDLLINNFNSQKDDLRVASARVLEQSLTPENCDYVVEKGFECLDKIVKVASELCEEEESPVGTGLLRHLFRHSETTCSDVLRLQGLERVMVECRRMDVETLRNCAGALVNLSLYGGADNQEAMIKKKVHHWLFPLAFHHDDSIKYYACLAIAVLVANKEIEAQIIKSNTLQLVEPFLNSHNPEEFGASNSFHSQGQSIQWLQRLVPVLSSQREEACSLAAFHFCMEAGIKKRQGITSVFKEIHAIEPLKRVASSPNALASKFAAQALKLIGETVPHKLSQQVPLWSTEDVREWVIQKGFDKYANSFMASRVDGDLLLQLTEDMLKDDIEMENGILRKRFMRDLRHLKKMADYSSCDPTNLNDFLSSIHPEYASYTYTLLNNHVDKDTLRKCVTEDVLGECGIKNSIDRKRILDALKEKSALGPTSEENPDKPLDVFISYRRSNGSQLASLLKVHLQLRQFSVFIDVERLEAGKFDNNLLHNIRQARHFVLVLTPNALDRCVEDTECKDWVHREIVAALNSQCNIIPIMDNFIWPDPQDLPEDIQPVLSFNGVKWIHDYQDACVDKLERFMRGETVASRDPIIYNGRNSETQSVSSDRASRPSPQYQRTQSVGSEGTRTE</sequence>
<comment type="caution">
    <text evidence="14">The sequence shown here is derived from an EMBL/GenBank/DDBJ whole genome shotgun (WGS) entry which is preliminary data.</text>
</comment>
<feature type="domain" description="TIR" evidence="12">
    <location>
        <begin position="1181"/>
        <end position="1324"/>
    </location>
</feature>
<dbReference type="Gene3D" id="3.40.50.10140">
    <property type="entry name" value="Toll/interleukin-1 receptor homology (TIR) domain"/>
    <property type="match status" value="1"/>
</dbReference>
<dbReference type="SUPFAM" id="SSF52200">
    <property type="entry name" value="Toll/Interleukin receptor TIR domain"/>
    <property type="match status" value="1"/>
</dbReference>
<comment type="similarity">
    <text evidence="2">Belongs to the SARM1 family.</text>
</comment>
<dbReference type="InterPro" id="IPR000157">
    <property type="entry name" value="TIR_dom"/>
</dbReference>
<dbReference type="Gene3D" id="1.25.10.10">
    <property type="entry name" value="Leucine-rich Repeat Variant"/>
    <property type="match status" value="1"/>
</dbReference>
<feature type="compositionally biased region" description="Polar residues" evidence="11">
    <location>
        <begin position="293"/>
        <end position="333"/>
    </location>
</feature>
<dbReference type="InterPro" id="IPR035897">
    <property type="entry name" value="Toll_tir_struct_dom_sf"/>
</dbReference>
<evidence type="ECO:0000256" key="8">
    <source>
        <dbReference type="ARBA" id="ARBA00022859"/>
    </source>
</evidence>
<reference evidence="14 15" key="1">
    <citation type="submission" date="2024-08" db="EMBL/GenBank/DDBJ databases">
        <authorList>
            <person name="Cucini C."/>
            <person name="Frati F."/>
        </authorList>
    </citation>
    <scope>NUCLEOTIDE SEQUENCE [LARGE SCALE GENOMIC DNA]</scope>
</reference>
<evidence type="ECO:0000313" key="14">
    <source>
        <dbReference type="EMBL" id="CAL8120496.1"/>
    </source>
</evidence>
<evidence type="ECO:0000256" key="2">
    <source>
        <dbReference type="ARBA" id="ARBA00008291"/>
    </source>
</evidence>
<dbReference type="EMBL" id="CAXLJM020000062">
    <property type="protein sequence ID" value="CAL8120496.1"/>
    <property type="molecule type" value="Genomic_DNA"/>
</dbReference>
<dbReference type="InterPro" id="IPR039184">
    <property type="entry name" value="SARM1"/>
</dbReference>
<dbReference type="InterPro" id="IPR016024">
    <property type="entry name" value="ARM-type_fold"/>
</dbReference>
<evidence type="ECO:0000256" key="10">
    <source>
        <dbReference type="ARBA" id="ARBA00047304"/>
    </source>
</evidence>
<feature type="compositionally biased region" description="Low complexity" evidence="11">
    <location>
        <begin position="334"/>
        <end position="345"/>
    </location>
</feature>
<evidence type="ECO:0000256" key="9">
    <source>
        <dbReference type="ARBA" id="ARBA00023027"/>
    </source>
</evidence>
<dbReference type="SUPFAM" id="SSF48371">
    <property type="entry name" value="ARM repeat"/>
    <property type="match status" value="1"/>
</dbReference>
<comment type="subcellular location">
    <subcellularLocation>
        <location evidence="1">Cytoplasm</location>
    </subcellularLocation>
</comment>
<feature type="domain" description="SAM" evidence="13">
    <location>
        <begin position="1035"/>
        <end position="1099"/>
    </location>
</feature>
<protein>
    <recommendedName>
        <fullName evidence="3">ADP-ribosyl cyclase/cyclic ADP-ribose hydrolase</fullName>
        <ecNumber evidence="3">3.2.2.6</ecNumber>
    </recommendedName>
</protein>
<dbReference type="PANTHER" id="PTHR22998:SF1">
    <property type="entry name" value="NAD(+) HYDROLASE SARM1"/>
    <property type="match status" value="1"/>
</dbReference>
<keyword evidence="4" id="KW-0963">Cytoplasm</keyword>
<feature type="region of interest" description="Disordered" evidence="11">
    <location>
        <begin position="1330"/>
        <end position="1369"/>
    </location>
</feature>
<dbReference type="EC" id="3.2.2.6" evidence="3"/>
<keyword evidence="7" id="KW-0378">Hydrolase</keyword>
<feature type="compositionally biased region" description="Polar residues" evidence="11">
    <location>
        <begin position="346"/>
        <end position="390"/>
    </location>
</feature>
<gene>
    <name evidence="14" type="ORF">ODALV1_LOCUS18998</name>
</gene>
<evidence type="ECO:0000259" key="13">
    <source>
        <dbReference type="PROSITE" id="PS50105"/>
    </source>
</evidence>
<keyword evidence="8" id="KW-0391">Immunity</keyword>
<feature type="compositionally biased region" description="Basic and acidic residues" evidence="11">
    <location>
        <begin position="1"/>
        <end position="30"/>
    </location>
</feature>
<evidence type="ECO:0000259" key="12">
    <source>
        <dbReference type="PROSITE" id="PS50104"/>
    </source>
</evidence>
<feature type="compositionally biased region" description="Gly residues" evidence="11">
    <location>
        <begin position="417"/>
        <end position="427"/>
    </location>
</feature>
<feature type="compositionally biased region" description="Polar residues" evidence="11">
    <location>
        <begin position="524"/>
        <end position="543"/>
    </location>
</feature>
<dbReference type="SMART" id="SM00454">
    <property type="entry name" value="SAM"/>
    <property type="match status" value="2"/>
</dbReference>
<dbReference type="PROSITE" id="PS50105">
    <property type="entry name" value="SAM_DOMAIN"/>
    <property type="match status" value="1"/>
</dbReference>
<evidence type="ECO:0000256" key="5">
    <source>
        <dbReference type="ARBA" id="ARBA00022588"/>
    </source>
</evidence>
<organism evidence="14 15">
    <name type="scientific">Orchesella dallaii</name>
    <dbReference type="NCBI Taxonomy" id="48710"/>
    <lineage>
        <taxon>Eukaryota</taxon>
        <taxon>Metazoa</taxon>
        <taxon>Ecdysozoa</taxon>
        <taxon>Arthropoda</taxon>
        <taxon>Hexapoda</taxon>
        <taxon>Collembola</taxon>
        <taxon>Entomobryomorpha</taxon>
        <taxon>Entomobryoidea</taxon>
        <taxon>Orchesellidae</taxon>
        <taxon>Orchesellinae</taxon>
        <taxon>Orchesella</taxon>
    </lineage>
</organism>
<evidence type="ECO:0000256" key="6">
    <source>
        <dbReference type="ARBA" id="ARBA00022737"/>
    </source>
</evidence>
<dbReference type="CDD" id="cd24153">
    <property type="entry name" value="SARM1_N"/>
    <property type="match status" value="1"/>
</dbReference>
<feature type="compositionally biased region" description="Polar residues" evidence="11">
    <location>
        <begin position="439"/>
        <end position="448"/>
    </location>
</feature>
<evidence type="ECO:0000256" key="11">
    <source>
        <dbReference type="SAM" id="MobiDB-lite"/>
    </source>
</evidence>
<keyword evidence="9" id="KW-0520">NAD</keyword>